<dbReference type="InterPro" id="IPR003819">
    <property type="entry name" value="TauD/TfdA-like"/>
</dbReference>
<dbReference type="GO" id="GO:0045329">
    <property type="term" value="P:carnitine biosynthetic process"/>
    <property type="evidence" value="ECO:0007669"/>
    <property type="project" value="TreeGrafter"/>
</dbReference>
<keyword evidence="11" id="KW-1185">Reference proteome</keyword>
<dbReference type="Gene3D" id="3.60.130.10">
    <property type="entry name" value="Clavaminate synthase-like"/>
    <property type="match status" value="1"/>
</dbReference>
<feature type="domain" description="TauD/TfdA-like" evidence="8">
    <location>
        <begin position="116"/>
        <end position="353"/>
    </location>
</feature>
<protein>
    <submittedName>
        <fullName evidence="10">Gamma-butyrobetaine dioxygenase</fullName>
        <ecNumber evidence="10">1.14.11.1</ecNumber>
    </submittedName>
</protein>
<evidence type="ECO:0000256" key="7">
    <source>
        <dbReference type="ARBA" id="ARBA00023004"/>
    </source>
</evidence>
<dbReference type="OrthoDB" id="979809at2"/>
<evidence type="ECO:0000256" key="3">
    <source>
        <dbReference type="ARBA" id="ARBA00008654"/>
    </source>
</evidence>
<dbReference type="PANTHER" id="PTHR10696">
    <property type="entry name" value="GAMMA-BUTYROBETAINE HYDROXYLASE-RELATED"/>
    <property type="match status" value="1"/>
</dbReference>
<keyword evidence="5 10" id="KW-0223">Dioxygenase</keyword>
<organism evidence="10 11">
    <name type="scientific">Thalassovita mediterranea</name>
    <dbReference type="NCBI Taxonomy" id="340021"/>
    <lineage>
        <taxon>Bacteria</taxon>
        <taxon>Pseudomonadati</taxon>
        <taxon>Pseudomonadota</taxon>
        <taxon>Alphaproteobacteria</taxon>
        <taxon>Rhodobacterales</taxon>
        <taxon>Roseobacteraceae</taxon>
        <taxon>Thalassovita</taxon>
    </lineage>
</organism>
<dbReference type="Pfam" id="PF02668">
    <property type="entry name" value="TauD"/>
    <property type="match status" value="1"/>
</dbReference>
<accession>A0A0N7M248</accession>
<dbReference type="Gene3D" id="3.30.2020.30">
    <property type="match status" value="1"/>
</dbReference>
<dbReference type="InterPro" id="IPR042098">
    <property type="entry name" value="TauD-like_sf"/>
</dbReference>
<dbReference type="GO" id="GO:0008336">
    <property type="term" value="F:gamma-butyrobetaine dioxygenase activity"/>
    <property type="evidence" value="ECO:0007669"/>
    <property type="project" value="UniProtKB-EC"/>
</dbReference>
<evidence type="ECO:0000256" key="1">
    <source>
        <dbReference type="ARBA" id="ARBA00001954"/>
    </source>
</evidence>
<dbReference type="EMBL" id="CYSF01000012">
    <property type="protein sequence ID" value="CUH85107.1"/>
    <property type="molecule type" value="Genomic_DNA"/>
</dbReference>
<comment type="similarity">
    <text evidence="3">Belongs to the gamma-BBH/TMLD family.</text>
</comment>
<evidence type="ECO:0000313" key="10">
    <source>
        <dbReference type="EMBL" id="CUH85107.1"/>
    </source>
</evidence>
<keyword evidence="7" id="KW-0408">Iron</keyword>
<gene>
    <name evidence="10" type="ORF">TM5383_02334</name>
</gene>
<dbReference type="EC" id="1.14.11.1" evidence="10"/>
<dbReference type="InterPro" id="IPR050411">
    <property type="entry name" value="AlphaKG_dependent_hydroxylases"/>
</dbReference>
<proteinExistence type="inferred from homology"/>
<dbReference type="InterPro" id="IPR038492">
    <property type="entry name" value="GBBH-like_N_sf"/>
</dbReference>
<sequence>MTQAHLCADTAAVNVTFDDGAKGTFPFLWLRDNDPTGFHPDTQERLTDLTTISLDTAVTDAAVDGDALALTFDDGAAVRYQLDWLAAHRPGHALADPAKTGIRTWRADMVADAVPRLKAADVLSSDAALKDWLVATQASGLSLIEGLPDDREAGMDVAKRIGFLRETNFGVTFEVKSKPNPNNLAYTPIALPLHTDLTNQELPPGFQFLHCLANEATGGGSLFSDGFAVAEDLRAEDPEAFELLSTISVPFRFHDGEYDIRSRKKVITLDEDGSLKEICFNAHIAGILDIAPEKMPAYYRAYRKFMLMSRAPAYLVTFKLQAGEMVIFDNRRVLHGREAFDPNTGARHLRGCYVDRGEFESRLRVLAR</sequence>
<dbReference type="Proteomes" id="UP000051681">
    <property type="component" value="Unassembled WGS sequence"/>
</dbReference>
<evidence type="ECO:0000256" key="4">
    <source>
        <dbReference type="ARBA" id="ARBA00022723"/>
    </source>
</evidence>
<keyword evidence="4" id="KW-0479">Metal-binding</keyword>
<dbReference type="AlphaFoldDB" id="A0A0N7M248"/>
<evidence type="ECO:0000313" key="11">
    <source>
        <dbReference type="Proteomes" id="UP000051681"/>
    </source>
</evidence>
<evidence type="ECO:0000259" key="9">
    <source>
        <dbReference type="Pfam" id="PF06155"/>
    </source>
</evidence>
<dbReference type="CDD" id="cd00250">
    <property type="entry name" value="CAS_like"/>
    <property type="match status" value="1"/>
</dbReference>
<dbReference type="Pfam" id="PF06155">
    <property type="entry name" value="GBBH-like_N"/>
    <property type="match status" value="1"/>
</dbReference>
<dbReference type="SUPFAM" id="SSF51197">
    <property type="entry name" value="Clavaminate synthase-like"/>
    <property type="match status" value="1"/>
</dbReference>
<keyword evidence="6 10" id="KW-0560">Oxidoreductase</keyword>
<dbReference type="FunFam" id="3.60.130.10:FF:000001">
    <property type="entry name" value="Trimethyllysine dioxygenase, mitochondrial"/>
    <property type="match status" value="1"/>
</dbReference>
<comment type="cofactor">
    <cofactor evidence="1">
        <name>Fe(2+)</name>
        <dbReference type="ChEBI" id="CHEBI:29033"/>
    </cofactor>
</comment>
<evidence type="ECO:0000256" key="2">
    <source>
        <dbReference type="ARBA" id="ARBA00001961"/>
    </source>
</evidence>
<feature type="domain" description="Gamma-butyrobetaine hydroxylase-like N-terminal" evidence="9">
    <location>
        <begin position="9"/>
        <end position="85"/>
    </location>
</feature>
<comment type="cofactor">
    <cofactor evidence="2">
        <name>L-ascorbate</name>
        <dbReference type="ChEBI" id="CHEBI:38290"/>
    </cofactor>
</comment>
<name>A0A0N7M248_9RHOB</name>
<evidence type="ECO:0000256" key="5">
    <source>
        <dbReference type="ARBA" id="ARBA00022964"/>
    </source>
</evidence>
<dbReference type="InterPro" id="IPR010376">
    <property type="entry name" value="GBBH-like_N"/>
</dbReference>
<reference evidence="10 11" key="1">
    <citation type="submission" date="2015-09" db="EMBL/GenBank/DDBJ databases">
        <authorList>
            <consortium name="Swine Surveillance"/>
        </authorList>
    </citation>
    <scope>NUCLEOTIDE SEQUENCE [LARGE SCALE GENOMIC DNA]</scope>
    <source>
        <strain evidence="10 11">CECT 8383</strain>
    </source>
</reference>
<dbReference type="STRING" id="340021.TM5383_02334"/>
<dbReference type="RefSeq" id="WP_058319186.1">
    <property type="nucleotide sequence ID" value="NZ_CYSF01000012.1"/>
</dbReference>
<dbReference type="PANTHER" id="PTHR10696:SF25">
    <property type="entry name" value="OXIDOREDUCTASE AIM17-RELATED"/>
    <property type="match status" value="1"/>
</dbReference>
<evidence type="ECO:0000259" key="8">
    <source>
        <dbReference type="Pfam" id="PF02668"/>
    </source>
</evidence>
<evidence type="ECO:0000256" key="6">
    <source>
        <dbReference type="ARBA" id="ARBA00023002"/>
    </source>
</evidence>
<dbReference type="GO" id="GO:0046872">
    <property type="term" value="F:metal ion binding"/>
    <property type="evidence" value="ECO:0007669"/>
    <property type="project" value="UniProtKB-KW"/>
</dbReference>